<gene>
    <name evidence="1" type="ORF">LSINAPIS_LOCUS12339</name>
</gene>
<accession>A0A5E4QVM6</accession>
<evidence type="ECO:0000313" key="2">
    <source>
        <dbReference type="Proteomes" id="UP000324832"/>
    </source>
</evidence>
<name>A0A5E4QVM6_9NEOP</name>
<organism evidence="1 2">
    <name type="scientific">Leptidea sinapis</name>
    <dbReference type="NCBI Taxonomy" id="189913"/>
    <lineage>
        <taxon>Eukaryota</taxon>
        <taxon>Metazoa</taxon>
        <taxon>Ecdysozoa</taxon>
        <taxon>Arthropoda</taxon>
        <taxon>Hexapoda</taxon>
        <taxon>Insecta</taxon>
        <taxon>Pterygota</taxon>
        <taxon>Neoptera</taxon>
        <taxon>Endopterygota</taxon>
        <taxon>Lepidoptera</taxon>
        <taxon>Glossata</taxon>
        <taxon>Ditrysia</taxon>
        <taxon>Papilionoidea</taxon>
        <taxon>Pieridae</taxon>
        <taxon>Dismorphiinae</taxon>
        <taxon>Leptidea</taxon>
    </lineage>
</organism>
<dbReference type="Proteomes" id="UP000324832">
    <property type="component" value="Unassembled WGS sequence"/>
</dbReference>
<sequence>MFALLATLGIISAISMTQSVAKLRIPKGDELFVPVGYNGLDLLVLKALVVPTILSNEASTGKRLIFLKILKSELKVTKC</sequence>
<proteinExistence type="predicted"/>
<evidence type="ECO:0000313" key="1">
    <source>
        <dbReference type="EMBL" id="VVD02048.1"/>
    </source>
</evidence>
<keyword evidence="2" id="KW-1185">Reference proteome</keyword>
<reference evidence="1 2" key="1">
    <citation type="submission" date="2017-07" db="EMBL/GenBank/DDBJ databases">
        <authorList>
            <person name="Talla V."/>
            <person name="Backstrom N."/>
        </authorList>
    </citation>
    <scope>NUCLEOTIDE SEQUENCE [LARGE SCALE GENOMIC DNA]</scope>
</reference>
<dbReference type="EMBL" id="FZQP02005733">
    <property type="protein sequence ID" value="VVD02048.1"/>
    <property type="molecule type" value="Genomic_DNA"/>
</dbReference>
<protein>
    <submittedName>
        <fullName evidence="1">Uncharacterized protein</fullName>
    </submittedName>
</protein>
<dbReference type="AlphaFoldDB" id="A0A5E4QVM6"/>